<keyword evidence="1" id="KW-0223">Dioxygenase</keyword>
<name>A0A7W3P703_9ACTN</name>
<dbReference type="PANTHER" id="PTHR20883:SF46">
    <property type="entry name" value="PHYTANOYL-COA HYDROXYLASE"/>
    <property type="match status" value="1"/>
</dbReference>
<dbReference type="GO" id="GO:0005506">
    <property type="term" value="F:iron ion binding"/>
    <property type="evidence" value="ECO:0007669"/>
    <property type="project" value="UniProtKB-ARBA"/>
</dbReference>
<dbReference type="Pfam" id="PF05721">
    <property type="entry name" value="PhyH"/>
    <property type="match status" value="1"/>
</dbReference>
<dbReference type="Proteomes" id="UP000523079">
    <property type="component" value="Unassembled WGS sequence"/>
</dbReference>
<comment type="caution">
    <text evidence="1">The sequence shown here is derived from an EMBL/GenBank/DDBJ whole genome shotgun (WGS) entry which is preliminary data.</text>
</comment>
<reference evidence="1 2" key="1">
    <citation type="submission" date="2020-07" db="EMBL/GenBank/DDBJ databases">
        <title>Sequencing the genomes of 1000 actinobacteria strains.</title>
        <authorList>
            <person name="Klenk H.-P."/>
        </authorList>
    </citation>
    <scope>NUCLEOTIDE SEQUENCE [LARGE SCALE GENOMIC DNA]</scope>
    <source>
        <strain evidence="1 2">DSM 100723</strain>
    </source>
</reference>
<evidence type="ECO:0000313" key="2">
    <source>
        <dbReference type="Proteomes" id="UP000523079"/>
    </source>
</evidence>
<gene>
    <name evidence="1" type="ORF">FHX74_003144</name>
</gene>
<accession>A0A7W3P703</accession>
<proteinExistence type="predicted"/>
<sequence>MTTMPTVPTVTQAQRRQYVDEGWFVLERALSDDQLALLRGVADYAVTSADAQMDAEGVDALGLTTRGKRYFSSMIYRDRPELRAFLFSDLMAEVCRATLGEEAYLFWEQYVIKAGDPDTTFAWHQDSGYVHENHAPYLTCWIALDDITLDNGPVYLLPYSRSGIRSYIRHVRDDRVNDQVCYFGSDPGMPVLVPAGSVVAFSSVVIHRSGPNLTDRLRRVYLAQYSGEVITTADGSEPWGSFEPFLHEGRVVADR</sequence>
<dbReference type="PANTHER" id="PTHR20883">
    <property type="entry name" value="PHYTANOYL-COA DIOXYGENASE DOMAIN CONTAINING 1"/>
    <property type="match status" value="1"/>
</dbReference>
<dbReference type="Gene3D" id="2.60.120.620">
    <property type="entry name" value="q2cbj1_9rhob like domain"/>
    <property type="match status" value="1"/>
</dbReference>
<dbReference type="InterPro" id="IPR008775">
    <property type="entry name" value="Phytyl_CoA_dOase-like"/>
</dbReference>
<dbReference type="SUPFAM" id="SSF51197">
    <property type="entry name" value="Clavaminate synthase-like"/>
    <property type="match status" value="1"/>
</dbReference>
<keyword evidence="2" id="KW-1185">Reference proteome</keyword>
<keyword evidence="1" id="KW-0560">Oxidoreductase</keyword>
<evidence type="ECO:0000313" key="1">
    <source>
        <dbReference type="EMBL" id="MBA8795508.1"/>
    </source>
</evidence>
<protein>
    <submittedName>
        <fullName evidence="1">Ectoine hydroxylase-related dioxygenase (Phytanoyl-CoA dioxygenase family)</fullName>
    </submittedName>
</protein>
<dbReference type="GO" id="GO:0016706">
    <property type="term" value="F:2-oxoglutarate-dependent dioxygenase activity"/>
    <property type="evidence" value="ECO:0007669"/>
    <property type="project" value="UniProtKB-ARBA"/>
</dbReference>
<dbReference type="RefSeq" id="WP_182561121.1">
    <property type="nucleotide sequence ID" value="NZ_JACGWT010000005.1"/>
</dbReference>
<organism evidence="1 2">
    <name type="scientific">Microlunatus kandeliicorticis</name>
    <dbReference type="NCBI Taxonomy" id="1759536"/>
    <lineage>
        <taxon>Bacteria</taxon>
        <taxon>Bacillati</taxon>
        <taxon>Actinomycetota</taxon>
        <taxon>Actinomycetes</taxon>
        <taxon>Propionibacteriales</taxon>
        <taxon>Propionibacteriaceae</taxon>
        <taxon>Microlunatus</taxon>
    </lineage>
</organism>
<dbReference type="AlphaFoldDB" id="A0A7W3P703"/>
<dbReference type="EMBL" id="JACGWT010000005">
    <property type="protein sequence ID" value="MBA8795508.1"/>
    <property type="molecule type" value="Genomic_DNA"/>
</dbReference>